<dbReference type="Pfam" id="PF05521">
    <property type="entry name" value="Phage_HCP"/>
    <property type="match status" value="1"/>
</dbReference>
<dbReference type="AlphaFoldDB" id="A0A3B0SFT0"/>
<dbReference type="NCBIfam" id="TIGR01563">
    <property type="entry name" value="gp16_SPP1"/>
    <property type="match status" value="1"/>
</dbReference>
<accession>A0A3B0SFT0</accession>
<dbReference type="EMBL" id="UOEE01000280">
    <property type="protein sequence ID" value="VAV99816.1"/>
    <property type="molecule type" value="Genomic_DNA"/>
</dbReference>
<organism evidence="1">
    <name type="scientific">hydrothermal vent metagenome</name>
    <dbReference type="NCBI Taxonomy" id="652676"/>
    <lineage>
        <taxon>unclassified sequences</taxon>
        <taxon>metagenomes</taxon>
        <taxon>ecological metagenomes</taxon>
    </lineage>
</organism>
<reference evidence="1" key="1">
    <citation type="submission" date="2018-06" db="EMBL/GenBank/DDBJ databases">
        <authorList>
            <person name="Zhirakovskaya E."/>
        </authorList>
    </citation>
    <scope>NUCLEOTIDE SEQUENCE</scope>
</reference>
<sequence>MNRLGDMSEQVVLQSQVSVPDGAGGQLKNWSDFAIVWAEVRPASATKGTRIAGTTVRRFIKIFVRDRPDLTLPLQVLWDNKTLRVLALRRAAGARTELECEEVLQ</sequence>
<proteinExistence type="predicted"/>
<name>A0A3B0SFT0_9ZZZZ</name>
<dbReference type="InterPro" id="IPR038666">
    <property type="entry name" value="SSP1_head-tail_sf"/>
</dbReference>
<evidence type="ECO:0008006" key="2">
    <source>
        <dbReference type="Google" id="ProtNLM"/>
    </source>
</evidence>
<gene>
    <name evidence="1" type="ORF">MNBD_ALPHA06-750</name>
</gene>
<dbReference type="InterPro" id="IPR008767">
    <property type="entry name" value="Phage_SPP1_head-tail_adaptor"/>
</dbReference>
<protein>
    <recommendedName>
        <fullName evidence="2">Head-tail adaptor protein</fullName>
    </recommendedName>
</protein>
<evidence type="ECO:0000313" key="1">
    <source>
        <dbReference type="EMBL" id="VAV99816.1"/>
    </source>
</evidence>
<dbReference type="Gene3D" id="2.40.10.270">
    <property type="entry name" value="Bacteriophage SPP1 head-tail adaptor protein"/>
    <property type="match status" value="1"/>
</dbReference>